<sequence length="455" mass="49549">MAGLLMGFATISAYASGAGAPAAQAQPDPSIPYYQWYEVTLPADSGADCGNGTPYRFYINRAPSKNLLFTMEPGGACFDYGMCTNTETGPAQGLGAFNPDGIPQNYMSGTFNESLLATFLSPLMTRINLTTILVGEPRVETQDWNQVFLPYCTGDIHMGSAIRTYTSPDGSTSRVQHFNGLKNAQVVTQWLVDHGFGKPDRLMVYGLSAGGFGTLSNYAFIHDTLQPQVSSSALSDAGTLFNTRFDDDPIDHPSVYLYRKVAAEWDFAAPDGLFALASQRLKGFDPSNLSSIYTALSQQYPHDRFGLSTYQQDKIIAAYHYRPFIPSVIAAPDDASKDAAALALFDQELPGIQQVTAPLPNFGYYMPWARSDFINNHMVTAVSFSGSNINENGIDANVSDFVNDLLSQQDPALVPVMKVRRTQRWSDFSFSTFLSLIDSIFNLTGDAGGISGHKS</sequence>
<dbReference type="PANTHER" id="PTHR21562:SF83">
    <property type="entry name" value="PECTIN ACETYLESTERASE 4"/>
    <property type="match status" value="1"/>
</dbReference>
<organism evidence="1 2">
    <name type="scientific">Dyella tabacisoli</name>
    <dbReference type="NCBI Taxonomy" id="2282381"/>
    <lineage>
        <taxon>Bacteria</taxon>
        <taxon>Pseudomonadati</taxon>
        <taxon>Pseudomonadota</taxon>
        <taxon>Gammaproteobacteria</taxon>
        <taxon>Lysobacterales</taxon>
        <taxon>Rhodanobacteraceae</taxon>
        <taxon>Dyella</taxon>
    </lineage>
</organism>
<reference evidence="1 2" key="1">
    <citation type="submission" date="2018-07" db="EMBL/GenBank/DDBJ databases">
        <title>Dyella tabacisoli L4-6T, whole genome shotgun sequence.</title>
        <authorList>
            <person name="Zhou X.-K."/>
            <person name="Li W.-J."/>
            <person name="Duan Y.-Q."/>
        </authorList>
    </citation>
    <scope>NUCLEOTIDE SEQUENCE [LARGE SCALE GENOMIC DNA]</scope>
    <source>
        <strain evidence="1 2">L4-6</strain>
    </source>
</reference>
<dbReference type="Gene3D" id="3.40.50.1820">
    <property type="entry name" value="alpha/beta hydrolase"/>
    <property type="match status" value="1"/>
</dbReference>
<dbReference type="EMBL" id="QQAH01000022">
    <property type="protein sequence ID" value="RDD80087.1"/>
    <property type="molecule type" value="Genomic_DNA"/>
</dbReference>
<evidence type="ECO:0000313" key="1">
    <source>
        <dbReference type="EMBL" id="RDD80087.1"/>
    </source>
</evidence>
<dbReference type="InterPro" id="IPR004963">
    <property type="entry name" value="PAE/NOTUM"/>
</dbReference>
<dbReference type="Pfam" id="PF03283">
    <property type="entry name" value="PAE"/>
    <property type="match status" value="1"/>
</dbReference>
<name>A0A369UHX3_9GAMM</name>
<dbReference type="AlphaFoldDB" id="A0A369UHX3"/>
<comment type="caution">
    <text evidence="1">The sequence shown here is derived from an EMBL/GenBank/DDBJ whole genome shotgun (WGS) entry which is preliminary data.</text>
</comment>
<dbReference type="GO" id="GO:0016787">
    <property type="term" value="F:hydrolase activity"/>
    <property type="evidence" value="ECO:0007669"/>
    <property type="project" value="InterPro"/>
</dbReference>
<gene>
    <name evidence="1" type="ORF">DVJ77_19145</name>
</gene>
<dbReference type="Proteomes" id="UP000253782">
    <property type="component" value="Unassembled WGS sequence"/>
</dbReference>
<dbReference type="InterPro" id="IPR029058">
    <property type="entry name" value="AB_hydrolase_fold"/>
</dbReference>
<protein>
    <submittedName>
        <fullName evidence="1">Pectinacetylesterase</fullName>
    </submittedName>
</protein>
<dbReference type="PANTHER" id="PTHR21562">
    <property type="entry name" value="NOTUM-RELATED"/>
    <property type="match status" value="1"/>
</dbReference>
<dbReference type="OrthoDB" id="9802991at2"/>
<accession>A0A369UHX3</accession>
<keyword evidence="2" id="KW-1185">Reference proteome</keyword>
<evidence type="ECO:0000313" key="2">
    <source>
        <dbReference type="Proteomes" id="UP000253782"/>
    </source>
</evidence>
<dbReference type="SUPFAM" id="SSF53474">
    <property type="entry name" value="alpha/beta-Hydrolases"/>
    <property type="match status" value="1"/>
</dbReference>
<proteinExistence type="predicted"/>